<evidence type="ECO:0000256" key="2">
    <source>
        <dbReference type="ARBA" id="ARBA00022884"/>
    </source>
</evidence>
<dbReference type="InterPro" id="IPR026502">
    <property type="entry name" value="SLBP1/SLBP2"/>
</dbReference>
<dbReference type="STRING" id="121224.E0VMR0"/>
<dbReference type="GeneID" id="8236041"/>
<dbReference type="AlphaFoldDB" id="E0VMR0"/>
<reference evidence="6" key="3">
    <citation type="submission" date="2020-05" db="UniProtKB">
        <authorList>
            <consortium name="EnsemblMetazoa"/>
        </authorList>
    </citation>
    <scope>IDENTIFICATION</scope>
    <source>
        <strain evidence="6">USDA</strain>
    </source>
</reference>
<dbReference type="KEGG" id="phu:Phum_PHUM317680"/>
<dbReference type="CTD" id="8236041"/>
<dbReference type="Proteomes" id="UP000009046">
    <property type="component" value="Unassembled WGS sequence"/>
</dbReference>
<dbReference type="HOGENOM" id="CLU_1273591_0_0_1"/>
<proteinExistence type="inferred from homology"/>
<feature type="region of interest" description="Disordered" evidence="3">
    <location>
        <begin position="194"/>
        <end position="217"/>
    </location>
</feature>
<dbReference type="InterPro" id="IPR038294">
    <property type="entry name" value="SLBP_RNA_bind_sf"/>
</dbReference>
<dbReference type="eggNOG" id="KOG3934">
    <property type="taxonomic scope" value="Eukaryota"/>
</dbReference>
<evidence type="ECO:0000256" key="1">
    <source>
        <dbReference type="ARBA" id="ARBA00006151"/>
    </source>
</evidence>
<evidence type="ECO:0000313" key="7">
    <source>
        <dbReference type="Proteomes" id="UP000009046"/>
    </source>
</evidence>
<dbReference type="FunFam" id="1.10.8.1120:FF:000001">
    <property type="entry name" value="Histone RNA hairpin-binding protein-like"/>
    <property type="match status" value="1"/>
</dbReference>
<name>E0VMR0_PEDHC</name>
<dbReference type="Gene3D" id="1.10.8.1120">
    <property type="entry name" value="Histone RNA hairpin-binding protein RNA-binding domain"/>
    <property type="match status" value="1"/>
</dbReference>
<protein>
    <submittedName>
        <fullName evidence="5 6">Histone RNA hairpin-binding protein, putative</fullName>
    </submittedName>
</protein>
<reference evidence="5" key="2">
    <citation type="submission" date="2007-04" db="EMBL/GenBank/DDBJ databases">
        <title>The genome of the human body louse.</title>
        <authorList>
            <consortium name="The Human Body Louse Genome Consortium"/>
            <person name="Kirkness E."/>
            <person name="Walenz B."/>
            <person name="Hass B."/>
            <person name="Bruggner R."/>
            <person name="Strausberg R."/>
        </authorList>
    </citation>
    <scope>NUCLEOTIDE SEQUENCE</scope>
    <source>
        <strain evidence="5">USDA</strain>
    </source>
</reference>
<feature type="compositionally biased region" description="Basic and acidic residues" evidence="3">
    <location>
        <begin position="194"/>
        <end position="210"/>
    </location>
</feature>
<dbReference type="GO" id="GO:0006398">
    <property type="term" value="P:mRNA 3'-end processing by stem-loop binding and cleavage"/>
    <property type="evidence" value="ECO:0007669"/>
    <property type="project" value="TreeGrafter"/>
</dbReference>
<dbReference type="InParanoid" id="E0VMR0"/>
<dbReference type="PANTHER" id="PTHR17408:SF0">
    <property type="entry name" value="HISTONE RNA HAIRPIN-BINDING PROTEIN"/>
    <property type="match status" value="1"/>
</dbReference>
<dbReference type="EMBL" id="DS235322">
    <property type="protein sequence ID" value="EEB14666.1"/>
    <property type="molecule type" value="Genomic_DNA"/>
</dbReference>
<evidence type="ECO:0000313" key="6">
    <source>
        <dbReference type="EnsemblMetazoa" id="PHUM317680-PA"/>
    </source>
</evidence>
<comment type="similarity">
    <text evidence="1">Belongs to the SLBP family.</text>
</comment>
<reference evidence="5" key="1">
    <citation type="submission" date="2007-04" db="EMBL/GenBank/DDBJ databases">
        <title>Annotation of Pediculus humanus corporis strain USDA.</title>
        <authorList>
            <person name="Kirkness E."/>
            <person name="Hannick L."/>
            <person name="Hass B."/>
            <person name="Bruggner R."/>
            <person name="Lawson D."/>
            <person name="Bidwell S."/>
            <person name="Joardar V."/>
            <person name="Caler E."/>
            <person name="Walenz B."/>
            <person name="Inman J."/>
            <person name="Schobel S."/>
            <person name="Galinsky K."/>
            <person name="Amedeo P."/>
            <person name="Strausberg R."/>
        </authorList>
    </citation>
    <scope>NUCLEOTIDE SEQUENCE</scope>
    <source>
        <strain evidence="5">USDA</strain>
    </source>
</reference>
<dbReference type="GO" id="GO:0003729">
    <property type="term" value="F:mRNA binding"/>
    <property type="evidence" value="ECO:0007669"/>
    <property type="project" value="InterPro"/>
</dbReference>
<keyword evidence="7" id="KW-1185">Reference proteome</keyword>
<sequence length="217" mass="25781">MSYDKKLVSKNVLNDQKLSCNDNRELSETLAQISDATNCKVEKDKWADDDSFSNYNKLDRNEINFSLESFNKNFNFQKGFECEGSTTSFRKRIRDSPTESFNRSKLRNNYCSKRKKRHNSIETDPLVLARRQKQIDYGKNTLGYDRYIKSVPREERKNYHPKTPPKHNKYSRRAWDGLIKVWRQQLHCWDELTDTKSEKTSSPDHLKLSDEMSDFED</sequence>
<dbReference type="EMBL" id="AAZO01003689">
    <property type="status" value="NOT_ANNOTATED_CDS"/>
    <property type="molecule type" value="Genomic_DNA"/>
</dbReference>
<gene>
    <name evidence="6" type="primary">8236041</name>
    <name evidence="5" type="ORF">Phum_PHUM317680</name>
</gene>
<dbReference type="VEuPathDB" id="VectorBase:PHUM317680"/>
<organism>
    <name type="scientific">Pediculus humanus subsp. corporis</name>
    <name type="common">Body louse</name>
    <dbReference type="NCBI Taxonomy" id="121224"/>
    <lineage>
        <taxon>Eukaryota</taxon>
        <taxon>Metazoa</taxon>
        <taxon>Ecdysozoa</taxon>
        <taxon>Arthropoda</taxon>
        <taxon>Hexapoda</taxon>
        <taxon>Insecta</taxon>
        <taxon>Pterygota</taxon>
        <taxon>Neoptera</taxon>
        <taxon>Paraneoptera</taxon>
        <taxon>Psocodea</taxon>
        <taxon>Troctomorpha</taxon>
        <taxon>Phthiraptera</taxon>
        <taxon>Anoplura</taxon>
        <taxon>Pediculidae</taxon>
        <taxon>Pediculus</taxon>
    </lineage>
</organism>
<dbReference type="InterPro" id="IPR029344">
    <property type="entry name" value="SLBP_RNA_bind"/>
</dbReference>
<dbReference type="RefSeq" id="XP_002427404.1">
    <property type="nucleotide sequence ID" value="XM_002427359.1"/>
</dbReference>
<evidence type="ECO:0000256" key="3">
    <source>
        <dbReference type="SAM" id="MobiDB-lite"/>
    </source>
</evidence>
<feature type="domain" description="Histone RNA hairpin-binding protein RNA-binding" evidence="4">
    <location>
        <begin position="124"/>
        <end position="191"/>
    </location>
</feature>
<evidence type="ECO:0000259" key="4">
    <source>
        <dbReference type="Pfam" id="PF15247"/>
    </source>
</evidence>
<keyword evidence="2" id="KW-0694">RNA-binding</keyword>
<dbReference type="PANTHER" id="PTHR17408">
    <property type="entry name" value="HISTONE RNA HAIRPIN-BINDING PROTEIN"/>
    <property type="match status" value="1"/>
</dbReference>
<dbReference type="GO" id="GO:0051028">
    <property type="term" value="P:mRNA transport"/>
    <property type="evidence" value="ECO:0007669"/>
    <property type="project" value="TreeGrafter"/>
</dbReference>
<dbReference type="GO" id="GO:0071207">
    <property type="term" value="F:histone pre-mRNA stem-loop binding"/>
    <property type="evidence" value="ECO:0007669"/>
    <property type="project" value="TreeGrafter"/>
</dbReference>
<dbReference type="GO" id="GO:0005737">
    <property type="term" value="C:cytoplasm"/>
    <property type="evidence" value="ECO:0007669"/>
    <property type="project" value="TreeGrafter"/>
</dbReference>
<dbReference type="GO" id="GO:0071204">
    <property type="term" value="C:histone pre-mRNA 3'end processing complex"/>
    <property type="evidence" value="ECO:0007669"/>
    <property type="project" value="TreeGrafter"/>
</dbReference>
<accession>E0VMR0</accession>
<dbReference type="Pfam" id="PF15247">
    <property type="entry name" value="SLBP_RNA_bind"/>
    <property type="match status" value="1"/>
</dbReference>
<dbReference type="GO" id="GO:0007076">
    <property type="term" value="P:mitotic chromosome condensation"/>
    <property type="evidence" value="ECO:0007669"/>
    <property type="project" value="UniProtKB-ARBA"/>
</dbReference>
<dbReference type="OrthoDB" id="265795at2759"/>
<dbReference type="EnsemblMetazoa" id="PHUM317680-RA">
    <property type="protein sequence ID" value="PHUM317680-PA"/>
    <property type="gene ID" value="PHUM317680"/>
</dbReference>
<evidence type="ECO:0000313" key="5">
    <source>
        <dbReference type="EMBL" id="EEB14666.1"/>
    </source>
</evidence>